<dbReference type="OrthoDB" id="7631035at2"/>
<feature type="chain" id="PRO_5001578349" description="Salt-induced outer membrane protein" evidence="1">
    <location>
        <begin position="27"/>
        <end position="255"/>
    </location>
</feature>
<dbReference type="AlphaFoldDB" id="A0A059FVC4"/>
<dbReference type="EMBL" id="ARYK01000001">
    <property type="protein sequence ID" value="KCZ94619.1"/>
    <property type="molecule type" value="Genomic_DNA"/>
</dbReference>
<dbReference type="eggNOG" id="COG3137">
    <property type="taxonomic scope" value="Bacteria"/>
</dbReference>
<dbReference type="RefSeq" id="WP_035613926.1">
    <property type="nucleotide sequence ID" value="NZ_ARYK01000001.1"/>
</dbReference>
<organism evidence="2 3">
    <name type="scientific">Hyphomonas johnsonii MHS-2</name>
    <dbReference type="NCBI Taxonomy" id="1280950"/>
    <lineage>
        <taxon>Bacteria</taxon>
        <taxon>Pseudomonadati</taxon>
        <taxon>Pseudomonadota</taxon>
        <taxon>Alphaproteobacteria</taxon>
        <taxon>Hyphomonadales</taxon>
        <taxon>Hyphomonadaceae</taxon>
        <taxon>Hyphomonas</taxon>
    </lineage>
</organism>
<dbReference type="PROSITE" id="PS51257">
    <property type="entry name" value="PROKAR_LIPOPROTEIN"/>
    <property type="match status" value="1"/>
</dbReference>
<comment type="caution">
    <text evidence="2">The sequence shown here is derived from an EMBL/GenBank/DDBJ whole genome shotgun (WGS) entry which is preliminary data.</text>
</comment>
<evidence type="ECO:0000256" key="1">
    <source>
        <dbReference type="SAM" id="SignalP"/>
    </source>
</evidence>
<evidence type="ECO:0000313" key="3">
    <source>
        <dbReference type="Proteomes" id="UP000025171"/>
    </source>
</evidence>
<name>A0A059FVC4_9PROT</name>
<gene>
    <name evidence="2" type="ORF">HJO_04555</name>
</gene>
<dbReference type="InterPro" id="IPR007433">
    <property type="entry name" value="DUF481"/>
</dbReference>
<evidence type="ECO:0000313" key="2">
    <source>
        <dbReference type="EMBL" id="KCZ94619.1"/>
    </source>
</evidence>
<proteinExistence type="predicted"/>
<keyword evidence="1" id="KW-0732">Signal</keyword>
<dbReference type="Pfam" id="PF04338">
    <property type="entry name" value="DUF481"/>
    <property type="match status" value="1"/>
</dbReference>
<sequence>MGQFTRWLPSIALAAACAAMPFSAAAEEVDGWSGEASLSAGYTSGNSEATDVGASMDLANKNGLWTYNIEANFDYGEQDSIESRNRVFVAGSVDRQVSDKAFAFTRASYEVDQFTGFDSRSFLGLGLGYHVFDSERLTWTVRGGPGVKIDEVKRVITTDAVGAALIIPAETETSFGAVGRSEFSYAFNDNVKLSDATDIIYSGESTQMRNIIALTAALSEKISARMSFDVRYDTNPPDGFESTDTATKIALVYGF</sequence>
<evidence type="ECO:0008006" key="4">
    <source>
        <dbReference type="Google" id="ProtNLM"/>
    </source>
</evidence>
<protein>
    <recommendedName>
        <fullName evidence="4">Salt-induced outer membrane protein</fullName>
    </recommendedName>
</protein>
<accession>A0A059FVC4</accession>
<dbReference type="Proteomes" id="UP000025171">
    <property type="component" value="Unassembled WGS sequence"/>
</dbReference>
<reference evidence="2 3" key="1">
    <citation type="journal article" date="2014" name="Antonie Van Leeuwenhoek">
        <title>Hyphomonas beringensis sp. nov. and Hyphomonas chukchiensis sp. nov., isolated from surface seawater of the Bering Sea and Chukchi Sea.</title>
        <authorList>
            <person name="Li C."/>
            <person name="Lai Q."/>
            <person name="Li G."/>
            <person name="Dong C."/>
            <person name="Wang J."/>
            <person name="Liao Y."/>
            <person name="Shao Z."/>
        </authorList>
    </citation>
    <scope>NUCLEOTIDE SEQUENCE [LARGE SCALE GENOMIC DNA]</scope>
    <source>
        <strain evidence="2 3">MHS-2</strain>
    </source>
</reference>
<dbReference type="STRING" id="1280950.HJO_04555"/>
<dbReference type="PATRIC" id="fig|1280950.3.peg.926"/>
<feature type="signal peptide" evidence="1">
    <location>
        <begin position="1"/>
        <end position="26"/>
    </location>
</feature>
<keyword evidence="3" id="KW-1185">Reference proteome</keyword>